<evidence type="ECO:0000256" key="1">
    <source>
        <dbReference type="SAM" id="Phobius"/>
    </source>
</evidence>
<dbReference type="AlphaFoldDB" id="A0A832ZEB5"/>
<evidence type="ECO:0000313" key="2">
    <source>
        <dbReference type="EMBL" id="HIP88772.1"/>
    </source>
</evidence>
<dbReference type="Proteomes" id="UP000653692">
    <property type="component" value="Unassembled WGS sequence"/>
</dbReference>
<organism evidence="2 3">
    <name type="scientific">Thermococcus paralvinellae</name>
    <dbReference type="NCBI Taxonomy" id="582419"/>
    <lineage>
        <taxon>Archaea</taxon>
        <taxon>Methanobacteriati</taxon>
        <taxon>Methanobacteriota</taxon>
        <taxon>Thermococci</taxon>
        <taxon>Thermococcales</taxon>
        <taxon>Thermococcaceae</taxon>
        <taxon>Thermococcus</taxon>
    </lineage>
</organism>
<sequence length="51" mass="5412">FWVVASLIPAGIGIALDKALGKGAMYLVPLILAIYYIIGAFVIYKNVKATA</sequence>
<keyword evidence="1" id="KW-1133">Transmembrane helix</keyword>
<proteinExistence type="predicted"/>
<keyword evidence="1" id="KW-0472">Membrane</keyword>
<protein>
    <submittedName>
        <fullName evidence="2">Formate/nitrite transporter family protein</fullName>
    </submittedName>
</protein>
<accession>A0A832ZEB5</accession>
<reference evidence="2" key="1">
    <citation type="journal article" date="2020" name="ISME J.">
        <title>Gammaproteobacteria mediating utilization of methyl-, sulfur- and petroleum organic compounds in deep ocean hydrothermal plumes.</title>
        <authorList>
            <person name="Zhou Z."/>
            <person name="Liu Y."/>
            <person name="Pan J."/>
            <person name="Cron B.R."/>
            <person name="Toner B.M."/>
            <person name="Anantharaman K."/>
            <person name="Breier J.A."/>
            <person name="Dick G.J."/>
            <person name="Li M."/>
        </authorList>
    </citation>
    <scope>NUCLEOTIDE SEQUENCE</scope>
    <source>
        <strain evidence="2">SZUA-1476</strain>
    </source>
</reference>
<name>A0A832ZEB5_9EURY</name>
<comment type="caution">
    <text evidence="2">The sequence shown here is derived from an EMBL/GenBank/DDBJ whole genome shotgun (WGS) entry which is preliminary data.</text>
</comment>
<evidence type="ECO:0000313" key="3">
    <source>
        <dbReference type="Proteomes" id="UP000653692"/>
    </source>
</evidence>
<dbReference type="EMBL" id="DQUR01000073">
    <property type="protein sequence ID" value="HIP88772.1"/>
    <property type="molecule type" value="Genomic_DNA"/>
</dbReference>
<feature type="non-terminal residue" evidence="2">
    <location>
        <position position="1"/>
    </location>
</feature>
<gene>
    <name evidence="2" type="ORF">EYH24_02145</name>
</gene>
<keyword evidence="1" id="KW-0812">Transmembrane</keyword>
<feature type="transmembrane region" description="Helical" evidence="1">
    <location>
        <begin position="24"/>
        <end position="44"/>
    </location>
</feature>